<dbReference type="Proteomes" id="UP000029981">
    <property type="component" value="Chromosome 7"/>
</dbReference>
<dbReference type="OMA" id="GCFLPSK"/>
<protein>
    <submittedName>
        <fullName evidence="2">Uncharacterized protein</fullName>
    </submittedName>
</protein>
<dbReference type="PANTHER" id="PTHR37748:SF1">
    <property type="entry name" value="PROTEIN, PUTATIVE-RELATED"/>
    <property type="match status" value="1"/>
</dbReference>
<sequence>MPSSASVSTLFGCFLPSKSSKVSHEEQQHSNSKLKQQKPKSDSSTSTQSPKAPIVLSYFPVSSNLSRL</sequence>
<gene>
    <name evidence="2" type="ORF">Csa_7G428965</name>
</gene>
<keyword evidence="3" id="KW-1185">Reference proteome</keyword>
<evidence type="ECO:0000256" key="1">
    <source>
        <dbReference type="SAM" id="MobiDB-lite"/>
    </source>
</evidence>
<name>A0A0A0K638_CUCSA</name>
<evidence type="ECO:0000313" key="3">
    <source>
        <dbReference type="Proteomes" id="UP000029981"/>
    </source>
</evidence>
<dbReference type="PANTHER" id="PTHR37748">
    <property type="entry name" value="PROTEIN, PUTATIVE-RELATED"/>
    <property type="match status" value="1"/>
</dbReference>
<dbReference type="AlphaFoldDB" id="A0A0A0K638"/>
<feature type="region of interest" description="Disordered" evidence="1">
    <location>
        <begin position="19"/>
        <end position="51"/>
    </location>
</feature>
<evidence type="ECO:0000313" key="2">
    <source>
        <dbReference type="EMBL" id="KGN45160.1"/>
    </source>
</evidence>
<reference evidence="2 3" key="3">
    <citation type="journal article" date="2010" name="BMC Genomics">
        <title>Transcriptome sequencing and comparative analysis of cucumber flowers with different sex types.</title>
        <authorList>
            <person name="Guo S."/>
            <person name="Zheng Y."/>
            <person name="Joung J.G."/>
            <person name="Liu S."/>
            <person name="Zhang Z."/>
            <person name="Crasta O.R."/>
            <person name="Sobral B.W."/>
            <person name="Xu Y."/>
            <person name="Huang S."/>
            <person name="Fei Z."/>
        </authorList>
    </citation>
    <scope>NUCLEOTIDE SEQUENCE [LARGE SCALE GENOMIC DNA]</scope>
    <source>
        <strain evidence="3">cv. 9930</strain>
    </source>
</reference>
<accession>A0A0A0K638</accession>
<reference evidence="2 3" key="1">
    <citation type="journal article" date="2009" name="Nat. Genet.">
        <title>The genome of the cucumber, Cucumis sativus L.</title>
        <authorList>
            <person name="Huang S."/>
            <person name="Li R."/>
            <person name="Zhang Z."/>
            <person name="Li L."/>
            <person name="Gu X."/>
            <person name="Fan W."/>
            <person name="Lucas W.J."/>
            <person name="Wang X."/>
            <person name="Xie B."/>
            <person name="Ni P."/>
            <person name="Ren Y."/>
            <person name="Zhu H."/>
            <person name="Li J."/>
            <person name="Lin K."/>
            <person name="Jin W."/>
            <person name="Fei Z."/>
            <person name="Li G."/>
            <person name="Staub J."/>
            <person name="Kilian A."/>
            <person name="van der Vossen E.A."/>
            <person name="Wu Y."/>
            <person name="Guo J."/>
            <person name="He J."/>
            <person name="Jia Z."/>
            <person name="Ren Y."/>
            <person name="Tian G."/>
            <person name="Lu Y."/>
            <person name="Ruan J."/>
            <person name="Qian W."/>
            <person name="Wang M."/>
            <person name="Huang Q."/>
            <person name="Li B."/>
            <person name="Xuan Z."/>
            <person name="Cao J."/>
            <person name="Asan"/>
            <person name="Wu Z."/>
            <person name="Zhang J."/>
            <person name="Cai Q."/>
            <person name="Bai Y."/>
            <person name="Zhao B."/>
            <person name="Han Y."/>
            <person name="Li Y."/>
            <person name="Li X."/>
            <person name="Wang S."/>
            <person name="Shi Q."/>
            <person name="Liu S."/>
            <person name="Cho W.K."/>
            <person name="Kim J.Y."/>
            <person name="Xu Y."/>
            <person name="Heller-Uszynska K."/>
            <person name="Miao H."/>
            <person name="Cheng Z."/>
            <person name="Zhang S."/>
            <person name="Wu J."/>
            <person name="Yang Y."/>
            <person name="Kang H."/>
            <person name="Li M."/>
            <person name="Liang H."/>
            <person name="Ren X."/>
            <person name="Shi Z."/>
            <person name="Wen M."/>
            <person name="Jian M."/>
            <person name="Yang H."/>
            <person name="Zhang G."/>
            <person name="Yang Z."/>
            <person name="Chen R."/>
            <person name="Liu S."/>
            <person name="Li J."/>
            <person name="Ma L."/>
            <person name="Liu H."/>
            <person name="Zhou Y."/>
            <person name="Zhao J."/>
            <person name="Fang X."/>
            <person name="Li G."/>
            <person name="Fang L."/>
            <person name="Li Y."/>
            <person name="Liu D."/>
            <person name="Zheng H."/>
            <person name="Zhang Y."/>
            <person name="Qin N."/>
            <person name="Li Z."/>
            <person name="Yang G."/>
            <person name="Yang S."/>
            <person name="Bolund L."/>
            <person name="Kristiansen K."/>
            <person name="Zheng H."/>
            <person name="Li S."/>
            <person name="Zhang X."/>
            <person name="Yang H."/>
            <person name="Wang J."/>
            <person name="Sun R."/>
            <person name="Zhang B."/>
            <person name="Jiang S."/>
            <person name="Wang J."/>
            <person name="Du Y."/>
            <person name="Li S."/>
        </authorList>
    </citation>
    <scope>NUCLEOTIDE SEQUENCE [LARGE SCALE GENOMIC DNA]</scope>
    <source>
        <strain evidence="3">cv. 9930</strain>
    </source>
</reference>
<dbReference type="Gramene" id="KGN45160">
    <property type="protein sequence ID" value="KGN45160"/>
    <property type="gene ID" value="Csa_7G428965"/>
</dbReference>
<dbReference type="EMBL" id="CM002928">
    <property type="protein sequence ID" value="KGN45160.1"/>
    <property type="molecule type" value="Genomic_DNA"/>
</dbReference>
<reference evidence="2 3" key="2">
    <citation type="journal article" date="2009" name="PLoS ONE">
        <title>An integrated genetic and cytogenetic map of the cucumber genome.</title>
        <authorList>
            <person name="Ren Y."/>
            <person name="Zhang Z."/>
            <person name="Liu J."/>
            <person name="Staub J.E."/>
            <person name="Han Y."/>
            <person name="Cheng Z."/>
            <person name="Li X."/>
            <person name="Lu J."/>
            <person name="Miao H."/>
            <person name="Kang H."/>
            <person name="Xie B."/>
            <person name="Gu X."/>
            <person name="Wang X."/>
            <person name="Du Y."/>
            <person name="Jin W."/>
            <person name="Huang S."/>
        </authorList>
    </citation>
    <scope>NUCLEOTIDE SEQUENCE [LARGE SCALE GENOMIC DNA]</scope>
    <source>
        <strain evidence="3">cv. 9930</strain>
    </source>
</reference>
<reference evidence="2 3" key="4">
    <citation type="journal article" date="2011" name="BMC Genomics">
        <title>RNA-Seq improves annotation of protein-coding genes in the cucumber genome.</title>
        <authorList>
            <person name="Li Z."/>
            <person name="Zhang Z."/>
            <person name="Yan P."/>
            <person name="Huang S."/>
            <person name="Fei Z."/>
            <person name="Lin K."/>
        </authorList>
    </citation>
    <scope>NUCLEOTIDE SEQUENCE [LARGE SCALE GENOMIC DNA]</scope>
    <source>
        <strain evidence="3">cv. 9930</strain>
    </source>
</reference>
<proteinExistence type="predicted"/>
<organism evidence="2 3">
    <name type="scientific">Cucumis sativus</name>
    <name type="common">Cucumber</name>
    <dbReference type="NCBI Taxonomy" id="3659"/>
    <lineage>
        <taxon>Eukaryota</taxon>
        <taxon>Viridiplantae</taxon>
        <taxon>Streptophyta</taxon>
        <taxon>Embryophyta</taxon>
        <taxon>Tracheophyta</taxon>
        <taxon>Spermatophyta</taxon>
        <taxon>Magnoliopsida</taxon>
        <taxon>eudicotyledons</taxon>
        <taxon>Gunneridae</taxon>
        <taxon>Pentapetalae</taxon>
        <taxon>rosids</taxon>
        <taxon>fabids</taxon>
        <taxon>Cucurbitales</taxon>
        <taxon>Cucurbitaceae</taxon>
        <taxon>Benincaseae</taxon>
        <taxon>Cucumis</taxon>
    </lineage>
</organism>